<sequence length="604" mass="67851">MKRVLALILFLFLAFAFNLHAAVSQNQLKELAELIYNAFPPVEGYVVGVKDGLAVIDLGVRNRVYPGMVLTVSRKGLPFTNPVTGEIIGYTEKVIGYLQILEAFPSASIGSLYPLSGNKVKPGDIVRITRARINLFILPVVDNTGEGFNILAFSDKLRKYLEKTGRFTILGEERVIQEVSAYKGKFEEATLLKVFNQLYRDKLEAFFALQGTIVKDNGKYFFIGDVYCLNIGKKVRSFKVYLGESGWKPSFEEEIVYASAPVEGKGYSVSVGDINGDGVKEIVYVIDNVVHVVSYNRDKRRFWEVANFRIPLTFKVFNVDLVDVDKDGDDEIILLGSDFKDYYVATLIYKRKGKDFDKVAKIDDYFVKVFKGQGQNLVLAQYIFKEDPLSIPPYLATFKGYDLDKREKVEGLKGDFLVGSSAFDANGDGKLDILVNEEGRVVLKTLSGEVITDLPGEFGNTGLAFFYKEPQVKSFYEGEGFLEISKEDYTRFKELTLTVPGRIAVDTSGKYPLVAVFRNKPFVWGAYFDPFKSGTVKIYRWNKGYFEDTGWVRMLPEGVRDVALGDVNGDGVSDVVLLTVKGIRSRKEGLKFNTRLVIYKGLSE</sequence>
<feature type="signal peptide" evidence="2">
    <location>
        <begin position="1"/>
        <end position="21"/>
    </location>
</feature>
<evidence type="ECO:0000256" key="1">
    <source>
        <dbReference type="ARBA" id="ARBA00022729"/>
    </source>
</evidence>
<dbReference type="Gene3D" id="2.130.10.130">
    <property type="entry name" value="Integrin alpha, N-terminal"/>
    <property type="match status" value="1"/>
</dbReference>
<protein>
    <submittedName>
        <fullName evidence="3">Uncharacterized protein</fullName>
    </submittedName>
</protein>
<feature type="chain" id="PRO_5006616392" evidence="2">
    <location>
        <begin position="22"/>
        <end position="604"/>
    </location>
</feature>
<keyword evidence="4" id="KW-1185">Reference proteome</keyword>
<organism evidence="3 4">
    <name type="scientific">Thermosulfidibacter takaii (strain DSM 17441 / JCM 13301 / NBRC 103674 / ABI70S6)</name>
    <dbReference type="NCBI Taxonomy" id="1298851"/>
    <lineage>
        <taxon>Bacteria</taxon>
        <taxon>Pseudomonadati</taxon>
        <taxon>Thermosulfidibacterota</taxon>
        <taxon>Thermosulfidibacteria</taxon>
        <taxon>Thermosulfidibacterales</taxon>
        <taxon>Thermosulfidibacteraceae</taxon>
    </lineage>
</organism>
<evidence type="ECO:0000256" key="2">
    <source>
        <dbReference type="SAM" id="SignalP"/>
    </source>
</evidence>
<keyword evidence="1 2" id="KW-0732">Signal</keyword>
<dbReference type="AlphaFoldDB" id="A0A0S3QVV4"/>
<dbReference type="SUPFAM" id="SSF69318">
    <property type="entry name" value="Integrin alpha N-terminal domain"/>
    <property type="match status" value="1"/>
</dbReference>
<evidence type="ECO:0000313" key="3">
    <source>
        <dbReference type="EMBL" id="BAT72453.1"/>
    </source>
</evidence>
<dbReference type="STRING" id="1298851.TST_1669"/>
<dbReference type="KEGG" id="ttk:TST_1669"/>
<dbReference type="OrthoDB" id="9813582at2"/>
<dbReference type="InterPro" id="IPR013517">
    <property type="entry name" value="FG-GAP"/>
</dbReference>
<dbReference type="Proteomes" id="UP000063234">
    <property type="component" value="Chromosome"/>
</dbReference>
<evidence type="ECO:0000313" key="4">
    <source>
        <dbReference type="Proteomes" id="UP000063234"/>
    </source>
</evidence>
<gene>
    <name evidence="3" type="ORF">TST_1669</name>
</gene>
<reference evidence="4" key="1">
    <citation type="journal article" date="2018" name="Science">
        <title>A primordial and reversible TCA cycle in a facultatively chemolithoautotrophic thermophile.</title>
        <authorList>
            <person name="Nunoura T."/>
            <person name="Chikaraishi Y."/>
            <person name="Izaki R."/>
            <person name="Suwa T."/>
            <person name="Sato T."/>
            <person name="Harada T."/>
            <person name="Mori K."/>
            <person name="Kato Y."/>
            <person name="Miyazaki M."/>
            <person name="Shimamura S."/>
            <person name="Yanagawa K."/>
            <person name="Shuto A."/>
            <person name="Ohkouchi N."/>
            <person name="Fujita N."/>
            <person name="Takaki Y."/>
            <person name="Atomi H."/>
            <person name="Takai K."/>
        </authorList>
    </citation>
    <scope>NUCLEOTIDE SEQUENCE [LARGE SCALE GENOMIC DNA]</scope>
    <source>
        <strain evidence="4">DSM 17441 / JCM 13301 / NBRC 103674 / ABI70S6</strain>
    </source>
</reference>
<dbReference type="Pfam" id="PF13517">
    <property type="entry name" value="FG-GAP_3"/>
    <property type="match status" value="1"/>
</dbReference>
<dbReference type="InterPro" id="IPR028994">
    <property type="entry name" value="Integrin_alpha_N"/>
</dbReference>
<proteinExistence type="predicted"/>
<dbReference type="RefSeq" id="WP_068550621.1">
    <property type="nucleotide sequence ID" value="NZ_AP013035.1"/>
</dbReference>
<accession>A0A0S3QVV4</accession>
<name>A0A0S3QVV4_THET7</name>
<dbReference type="EMBL" id="AP013035">
    <property type="protein sequence ID" value="BAT72453.1"/>
    <property type="molecule type" value="Genomic_DNA"/>
</dbReference>